<evidence type="ECO:0000313" key="1">
    <source>
        <dbReference type="EMBL" id="MCC2218448.1"/>
    </source>
</evidence>
<dbReference type="Proteomes" id="UP001198495">
    <property type="component" value="Unassembled WGS sequence"/>
</dbReference>
<comment type="caution">
    <text evidence="1">The sequence shown here is derived from an EMBL/GenBank/DDBJ whole genome shotgun (WGS) entry which is preliminary data.</text>
</comment>
<accession>A0ABS8FML8</accession>
<reference evidence="1 2" key="1">
    <citation type="submission" date="2021-10" db="EMBL/GenBank/DDBJ databases">
        <title>Anaerobic single-cell dispensing facilitates the cultivation of human gut bacteria.</title>
        <authorList>
            <person name="Afrizal A."/>
        </authorList>
    </citation>
    <scope>NUCLEOTIDE SEQUENCE [LARGE SCALE GENOMIC DNA]</scope>
    <source>
        <strain evidence="1 2">CLA-AA-H212</strain>
    </source>
</reference>
<proteinExistence type="predicted"/>
<protein>
    <submittedName>
        <fullName evidence="1">Uncharacterized protein</fullName>
    </submittedName>
</protein>
<evidence type="ECO:0000313" key="2">
    <source>
        <dbReference type="Proteomes" id="UP001198495"/>
    </source>
</evidence>
<dbReference type="RefSeq" id="WP_227573066.1">
    <property type="nucleotide sequence ID" value="NZ_JAJEQT010000002.1"/>
</dbReference>
<gene>
    <name evidence="1" type="ORF">LKD28_05275</name>
</gene>
<dbReference type="EMBL" id="JAJEQT010000002">
    <property type="protein sequence ID" value="MCC2218448.1"/>
    <property type="molecule type" value="Genomic_DNA"/>
</dbReference>
<sequence length="51" mass="5994">MPSTYAHYRMGQEVIEQVSSSARDIIMKHYVERKPRAIRNSFKRLGVTLKN</sequence>
<keyword evidence="2" id="KW-1185">Reference proteome</keyword>
<name>A0ABS8FML8_9FIRM</name>
<organism evidence="1 2">
    <name type="scientific">Coprococcus hominis</name>
    <name type="common">ex Arizal et al. 2022</name>
    <dbReference type="NCBI Taxonomy" id="2881262"/>
    <lineage>
        <taxon>Bacteria</taxon>
        <taxon>Bacillati</taxon>
        <taxon>Bacillota</taxon>
        <taxon>Clostridia</taxon>
        <taxon>Lachnospirales</taxon>
        <taxon>Lachnospiraceae</taxon>
        <taxon>Coprococcus</taxon>
    </lineage>
</organism>